<evidence type="ECO:0000259" key="14">
    <source>
        <dbReference type="Pfam" id="PF01435"/>
    </source>
</evidence>
<dbReference type="PANTHER" id="PTHR43221:SF1">
    <property type="entry name" value="PROTEASE HTPX"/>
    <property type="match status" value="1"/>
</dbReference>
<keyword evidence="6" id="KW-0479">Metal-binding</keyword>
<feature type="transmembrane region" description="Helical" evidence="13">
    <location>
        <begin position="669"/>
        <end position="687"/>
    </location>
</feature>
<dbReference type="InterPro" id="IPR011990">
    <property type="entry name" value="TPR-like_helical_dom_sf"/>
</dbReference>
<dbReference type="InterPro" id="IPR001915">
    <property type="entry name" value="Peptidase_M48"/>
</dbReference>
<evidence type="ECO:0000256" key="11">
    <source>
        <dbReference type="ARBA" id="ARBA00023136"/>
    </source>
</evidence>
<evidence type="ECO:0000256" key="13">
    <source>
        <dbReference type="SAM" id="Phobius"/>
    </source>
</evidence>
<keyword evidence="10 15" id="KW-0482">Metalloprotease</keyword>
<keyword evidence="7 15" id="KW-0378">Hydrolase</keyword>
<dbReference type="Proteomes" id="UP001476950">
    <property type="component" value="Unassembled WGS sequence"/>
</dbReference>
<dbReference type="Pfam" id="PF01435">
    <property type="entry name" value="Peptidase_M48"/>
    <property type="match status" value="1"/>
</dbReference>
<feature type="domain" description="Peptidase M48" evidence="14">
    <location>
        <begin position="362"/>
        <end position="593"/>
    </location>
</feature>
<comment type="caution">
    <text evidence="15">The sequence shown here is derived from an EMBL/GenBank/DDBJ whole genome shotgun (WGS) entry which is preliminary data.</text>
</comment>
<evidence type="ECO:0000313" key="16">
    <source>
        <dbReference type="Proteomes" id="UP001476950"/>
    </source>
</evidence>
<evidence type="ECO:0000256" key="3">
    <source>
        <dbReference type="ARBA" id="ARBA00022475"/>
    </source>
</evidence>
<accession>A0ABV0KHJ4</accession>
<organism evidence="15 16">
    <name type="scientific">Stenomitos frigidus AS-A4</name>
    <dbReference type="NCBI Taxonomy" id="2933935"/>
    <lineage>
        <taxon>Bacteria</taxon>
        <taxon>Bacillati</taxon>
        <taxon>Cyanobacteriota</taxon>
        <taxon>Cyanophyceae</taxon>
        <taxon>Leptolyngbyales</taxon>
        <taxon>Leptolyngbyaceae</taxon>
        <taxon>Stenomitos</taxon>
    </lineage>
</organism>
<evidence type="ECO:0000256" key="6">
    <source>
        <dbReference type="ARBA" id="ARBA00022723"/>
    </source>
</evidence>
<keyword evidence="9 13" id="KW-1133">Transmembrane helix</keyword>
<feature type="transmembrane region" description="Helical" evidence="13">
    <location>
        <begin position="267"/>
        <end position="292"/>
    </location>
</feature>
<comment type="cofactor">
    <cofactor evidence="1">
        <name>Zn(2+)</name>
        <dbReference type="ChEBI" id="CHEBI:29105"/>
    </cofactor>
</comment>
<evidence type="ECO:0000256" key="1">
    <source>
        <dbReference type="ARBA" id="ARBA00001947"/>
    </source>
</evidence>
<evidence type="ECO:0000256" key="5">
    <source>
        <dbReference type="ARBA" id="ARBA00022692"/>
    </source>
</evidence>
<evidence type="ECO:0000256" key="10">
    <source>
        <dbReference type="ARBA" id="ARBA00023049"/>
    </source>
</evidence>
<dbReference type="EC" id="3.4.24.-" evidence="15"/>
<evidence type="ECO:0000256" key="9">
    <source>
        <dbReference type="ARBA" id="ARBA00022989"/>
    </source>
</evidence>
<dbReference type="SUPFAM" id="SSF48452">
    <property type="entry name" value="TPR-like"/>
    <property type="match status" value="1"/>
</dbReference>
<protein>
    <submittedName>
        <fullName evidence="15">M48 family metalloprotease</fullName>
        <ecNumber evidence="15">3.4.24.-</ecNumber>
    </submittedName>
</protein>
<feature type="region of interest" description="Disordered" evidence="12">
    <location>
        <begin position="202"/>
        <end position="233"/>
    </location>
</feature>
<dbReference type="RefSeq" id="WP_190447418.1">
    <property type="nucleotide sequence ID" value="NZ_JAMPLM010000006.1"/>
</dbReference>
<keyword evidence="5 13" id="KW-0812">Transmembrane</keyword>
<evidence type="ECO:0000313" key="15">
    <source>
        <dbReference type="EMBL" id="MEP1058714.1"/>
    </source>
</evidence>
<evidence type="ECO:0000256" key="2">
    <source>
        <dbReference type="ARBA" id="ARBA00004651"/>
    </source>
</evidence>
<feature type="region of interest" description="Disordered" evidence="12">
    <location>
        <begin position="117"/>
        <end position="184"/>
    </location>
</feature>
<keyword evidence="11 13" id="KW-0472">Membrane</keyword>
<sequence length="839" mass="92143">MPPVPDPSPIAHDSDLEAGLSALKQGDYKTAIAKLEAAPLLPQHPLTVKAQMGLVVAYARTGEPLRAAALCQTLQQSEAPEVSEWASKTLASLAERYPQVDQLQDDRLKDAQLETDPDLAATPSSSSLASDNADLTGFTPFDPAAPPSFTDDRSGFTPFDPAALHPQSSEPQAVDGGSEQPDVVLPKVNRSTANAEETAVRLEGQNVSKVRSPAVSSGKKRPQGTAAAIASNPLQPTALEEPQSLYQAVWRQAGRLKQGKSLGKVKLLRLLLLQAGTAIALFWMVQTIAYYATFYYRIALTAIPFLNIPRQIFGPPVVPVLVLLVVLFIASRWLLDGLLTTGYGLQPLTLSKLATYSPETAQSLQRFCRQQGIPMPTLGLLPTAAPLAFSYGCLPRVTRTVVSQGLLEQLADDEIATIYASEVGHISRFNVPLLSLVMVLMQIPYTMYWQVSVWGDRKQAAISRFSASLIAAVSYGVYALIRWTGLWLARQRVYYSDRVAAELTGNPNGFTRALLKLAIGTAKEVQTQKQTSYLLEGFDLLLPLGQRMATTIGSVYPYAPIESVLAWERTNPYRHWLAINNSHPPTGDRLHLLTVYARHWQLETELEWSQPTSKKITLTARQWRTLLLQGAPFFGLVFSFVFAYLLETLGWYGMRSNLSQLSWMYGDRALLHGLPLIGFSIGTFIRINPLFPDVPFSNAKTDRAATSLVPLLMPADQVPVDGRSVQLEGKLLGRRSLSNLLSQDLLLQTTTGIVRLHWLSTWGPIGNLLTQAVRPTALLNQDVVVTGWFRRGATPWIDVETIRTAGGRVSRSGHPIWSTILGTIAAAWGLYILFRVGFF</sequence>
<name>A0ABV0KHJ4_9CYAN</name>
<evidence type="ECO:0000256" key="4">
    <source>
        <dbReference type="ARBA" id="ARBA00022670"/>
    </source>
</evidence>
<reference evidence="15 16" key="1">
    <citation type="submission" date="2022-04" db="EMBL/GenBank/DDBJ databases">
        <title>Positive selection, recombination, and allopatry shape intraspecific diversity of widespread and dominant cyanobacteria.</title>
        <authorList>
            <person name="Wei J."/>
            <person name="Shu W."/>
            <person name="Hu C."/>
        </authorList>
    </citation>
    <scope>NUCLEOTIDE SEQUENCE [LARGE SCALE GENOMIC DNA]</scope>
    <source>
        <strain evidence="15 16">AS-A4</strain>
    </source>
</reference>
<comment type="subcellular location">
    <subcellularLocation>
        <location evidence="2">Cell membrane</location>
        <topology evidence="2">Multi-pass membrane protein</topology>
    </subcellularLocation>
</comment>
<dbReference type="GO" id="GO:0008237">
    <property type="term" value="F:metallopeptidase activity"/>
    <property type="evidence" value="ECO:0007669"/>
    <property type="project" value="UniProtKB-KW"/>
</dbReference>
<evidence type="ECO:0000256" key="7">
    <source>
        <dbReference type="ARBA" id="ARBA00022801"/>
    </source>
</evidence>
<dbReference type="Gene3D" id="3.30.2010.10">
    <property type="entry name" value="Metalloproteases ('zincins'), catalytic domain"/>
    <property type="match status" value="1"/>
</dbReference>
<keyword evidence="16" id="KW-1185">Reference proteome</keyword>
<feature type="transmembrane region" description="Helical" evidence="13">
    <location>
        <begin position="312"/>
        <end position="335"/>
    </location>
</feature>
<feature type="transmembrane region" description="Helical" evidence="13">
    <location>
        <begin position="461"/>
        <end position="481"/>
    </location>
</feature>
<keyword evidence="3" id="KW-1003">Cell membrane</keyword>
<feature type="transmembrane region" description="Helical" evidence="13">
    <location>
        <begin position="626"/>
        <end position="646"/>
    </location>
</feature>
<dbReference type="InterPro" id="IPR050083">
    <property type="entry name" value="HtpX_protease"/>
</dbReference>
<feature type="transmembrane region" description="Helical" evidence="13">
    <location>
        <begin position="429"/>
        <end position="449"/>
    </location>
</feature>
<feature type="compositionally biased region" description="Low complexity" evidence="12">
    <location>
        <begin position="118"/>
        <end position="136"/>
    </location>
</feature>
<evidence type="ECO:0000256" key="8">
    <source>
        <dbReference type="ARBA" id="ARBA00022833"/>
    </source>
</evidence>
<proteinExistence type="predicted"/>
<dbReference type="PANTHER" id="PTHR43221">
    <property type="entry name" value="PROTEASE HTPX"/>
    <property type="match status" value="1"/>
</dbReference>
<dbReference type="EMBL" id="JAMPLM010000006">
    <property type="protein sequence ID" value="MEP1058714.1"/>
    <property type="molecule type" value="Genomic_DNA"/>
</dbReference>
<evidence type="ECO:0000256" key="12">
    <source>
        <dbReference type="SAM" id="MobiDB-lite"/>
    </source>
</evidence>
<feature type="transmembrane region" description="Helical" evidence="13">
    <location>
        <begin position="816"/>
        <end position="834"/>
    </location>
</feature>
<gene>
    <name evidence="15" type="ORF">NDI38_09710</name>
</gene>
<keyword evidence="4" id="KW-0645">Protease</keyword>
<keyword evidence="8" id="KW-0862">Zinc</keyword>